<dbReference type="Pfam" id="PF00023">
    <property type="entry name" value="Ank"/>
    <property type="match status" value="1"/>
</dbReference>
<dbReference type="STRING" id="1531966.A0A0A1T567"/>
<keyword evidence="2 3" id="KW-0040">ANK repeat</keyword>
<dbReference type="InterPro" id="IPR002110">
    <property type="entry name" value="Ankyrin_rpt"/>
</dbReference>
<evidence type="ECO:0000256" key="4">
    <source>
        <dbReference type="SAM" id="MobiDB-lite"/>
    </source>
</evidence>
<name>A0A0A1T567_9HYPO</name>
<protein>
    <submittedName>
        <fullName evidence="5">Uncharacterized protein</fullName>
    </submittedName>
</protein>
<keyword evidence="1" id="KW-0677">Repeat</keyword>
<keyword evidence="6" id="KW-1185">Reference proteome</keyword>
<dbReference type="OrthoDB" id="194358at2759"/>
<accession>A0A0A1T567</accession>
<dbReference type="PANTHER" id="PTHR24189">
    <property type="entry name" value="MYOTROPHIN"/>
    <property type="match status" value="1"/>
</dbReference>
<evidence type="ECO:0000256" key="1">
    <source>
        <dbReference type="ARBA" id="ARBA00022737"/>
    </source>
</evidence>
<dbReference type="PROSITE" id="PS50088">
    <property type="entry name" value="ANK_REPEAT"/>
    <property type="match status" value="1"/>
</dbReference>
<evidence type="ECO:0000256" key="3">
    <source>
        <dbReference type="PROSITE-ProRule" id="PRU00023"/>
    </source>
</evidence>
<feature type="region of interest" description="Disordered" evidence="4">
    <location>
        <begin position="1683"/>
        <end position="1706"/>
    </location>
</feature>
<evidence type="ECO:0000313" key="5">
    <source>
        <dbReference type="EMBL" id="CEJ89964.1"/>
    </source>
</evidence>
<feature type="compositionally biased region" description="Basic and acidic residues" evidence="4">
    <location>
        <begin position="1691"/>
        <end position="1703"/>
    </location>
</feature>
<reference evidence="5 6" key="1">
    <citation type="journal article" date="2015" name="Genome Announc.">
        <title>Draft Genome Sequence and Gene Annotation of the Entomopathogenic Fungus Verticillium hemipterigenum.</title>
        <authorList>
            <person name="Horn F."/>
            <person name="Habel A."/>
            <person name="Scharf D.H."/>
            <person name="Dworschak J."/>
            <person name="Brakhage A.A."/>
            <person name="Guthke R."/>
            <person name="Hertweck C."/>
            <person name="Linde J."/>
        </authorList>
    </citation>
    <scope>NUCLEOTIDE SEQUENCE [LARGE SCALE GENOMIC DNA]</scope>
</reference>
<proteinExistence type="predicted"/>
<evidence type="ECO:0000313" key="6">
    <source>
        <dbReference type="Proteomes" id="UP000039046"/>
    </source>
</evidence>
<dbReference type="Gene3D" id="1.25.40.20">
    <property type="entry name" value="Ankyrin repeat-containing domain"/>
    <property type="match status" value="6"/>
</dbReference>
<dbReference type="SUPFAM" id="SSF48403">
    <property type="entry name" value="Ankyrin repeat"/>
    <property type="match status" value="4"/>
</dbReference>
<dbReference type="SMART" id="SM00248">
    <property type="entry name" value="ANK"/>
    <property type="match status" value="11"/>
</dbReference>
<dbReference type="PROSITE" id="PS50297">
    <property type="entry name" value="ANK_REP_REGION"/>
    <property type="match status" value="1"/>
</dbReference>
<organism evidence="5 6">
    <name type="scientific">[Torrubiella] hemipterigena</name>
    <dbReference type="NCBI Taxonomy" id="1531966"/>
    <lineage>
        <taxon>Eukaryota</taxon>
        <taxon>Fungi</taxon>
        <taxon>Dikarya</taxon>
        <taxon>Ascomycota</taxon>
        <taxon>Pezizomycotina</taxon>
        <taxon>Sordariomycetes</taxon>
        <taxon>Hypocreomycetidae</taxon>
        <taxon>Hypocreales</taxon>
        <taxon>Clavicipitaceae</taxon>
        <taxon>Clavicipitaceae incertae sedis</taxon>
        <taxon>'Torrubiella' clade</taxon>
    </lineage>
</organism>
<dbReference type="HOGENOM" id="CLU_001569_0_1_1"/>
<dbReference type="EMBL" id="CDHN01000003">
    <property type="protein sequence ID" value="CEJ89964.1"/>
    <property type="molecule type" value="Genomic_DNA"/>
</dbReference>
<dbReference type="Proteomes" id="UP000039046">
    <property type="component" value="Unassembled WGS sequence"/>
</dbReference>
<gene>
    <name evidence="5" type="ORF">VHEMI05778</name>
</gene>
<dbReference type="PANTHER" id="PTHR24189:SF50">
    <property type="entry name" value="ANKYRIN REPEAT AND SOCS BOX PROTEIN 2"/>
    <property type="match status" value="1"/>
</dbReference>
<dbReference type="InterPro" id="IPR036770">
    <property type="entry name" value="Ankyrin_rpt-contain_sf"/>
</dbReference>
<evidence type="ECO:0000256" key="2">
    <source>
        <dbReference type="ARBA" id="ARBA00023043"/>
    </source>
</evidence>
<feature type="repeat" description="ANK" evidence="3">
    <location>
        <begin position="1411"/>
        <end position="1443"/>
    </location>
</feature>
<dbReference type="InterPro" id="IPR050745">
    <property type="entry name" value="Multifunctional_regulatory"/>
</dbReference>
<sequence>MSLMTSHDRQLRILQLAQEWDIALPPLLGPLTRPENPPSFQTPDDDNSADMLIQYRVLDMAQAKPKSPLSRAFSSSGLKRGKHWEPRDIVDTLAGVIATGGSAGVAEALLNKLAASGVELQVAAKQKSGLLNRKKSVDSFVDRTALLRMAVDGNQLEMTELLLPLADPVALDTCLPLAIRLGNPRLVEQLLRYGASVGEHGEGTDVFRQACVHDALAPIVGLILRSDGRPPTQLVSEAMVDAARAGSVENVVQLSKATADGDYNQAEALRCAVAIGRRDIVLAIVMGLRPPQPSSINDAFLMLAEHPTLDKSSKLEISEILLCAGANGSIVAHVLEQSCSNDFIDMARLLATHGASIEYNNGAALKQAISSNRMDYVMAIFNESSSLNSTLASECTSLVPKQVTFEVRNELLTLLLKKGASGRPLDQCLIDAAETGDLTAVDLLLQPYFALPPGQQAINRQSLRHQVASPNYRSGEALRTAVLRADILLAEKILAARPTSDTLTAVFPLTRNLYQSDRSQMIELFLRGSLSGECLHVALQDSLDSPASQRDDDLIKLLLDHGADINYNSGEALVPIIKQMDLKFLNGIIAKVSPQTAAIHIQHAVKVPDHKARFEILTMLLRMGAAIGIKEINGAIIDTILEKPVDLAILQLLLDKGNADINNMDGAIVKKAMENNDPQVLETVLTYGKPNEITISRALQDLAGMFSNETKKRKISALLAKSSRIDDLNRILLHEAQSLIQHRDKSPSMATFEHLLEAGADPNSYKAATLCHAVIGTNDAILDLIFKCRYPPTVVSLGFALPHALRVTNADARLNLTTRLVESGADALEVNRALTYGIGAYPKSTMLLAILAKSADMSDGEALPMAVTKQLPELVDVILHSFKHTQDVRHVAMGQAIEIKNRSIRTIICELLLEVGVSTDIASGALLVAARDGDLALGKLLMAHGASISGNSGQAIIEGSRGGSVEVLDVLLKSGAEPTKLTLEKAFQAATEVRDLSKRAVIFELLLSKGVSGQIVDSQLESAARYGESGQALLKVLLASGADPNYSDGEAVLAATRSANVICLELLLGIWSDNLNQIPVSNPVLSSALNASLQLNRSIRFRIVQSLITAGLPADETVHKVLNHVVKEEDPEERLVKLLIDHGASPTANDCQSLIDASNNVAAKCLPLLFTREMPKVDINRAYSSSFTAERYKKWFTDDGLRTAKLLLDKGAKGTKGEALSSSLVLVLKNSTEATNNLSDRFVSLLVSYGPDVNFNHGEPLQVAASKANVGWAKALLTCKPNSETLSLAFQCIFDTALSEEDVLQLFKLFADYRQDGSEIDVMTKQQGEQPILVRAMSQYPRSTTVVSTLLDAGYYHDQRVKCKLHEDADEEEVVTLLVWAIAQPQKKVSTAVIETLTERGANVNTPSSITSTTPLMLAIQCRRPDVVNTLLLEGADVDVVDQQGRTPLAMTTLMGGDVAVKMMSSILAADPSSDDGSLHNSAQQLNMAAVKVLIKAGHHPDFPSAIHNGRSALSEVCLHGTNNDLAPAELERQMQKIMSFLLESNSDPAIKYNGKSALLLCFDATNPIVATRALLKSGFWKHIDKSFNYYTDESHTYSPTMYLKKLVKPSDTIEDLIGILRANRATDVFYANNGAQPEDAAGLPEDIAVLERARLARLARLAEESQEHATLLARRREAASVEQQISDQRAQLEETRRRRQQSEELQAMKTKANLEEDIAAATMQRRMAEQHMLTEAHMNRSRALATAEQQAQEIKQRKALEWEGLMNKERIDNTRQMSAIRISEREAVDRIDSVAEQRLGKRLDSQRKLVESQERLAGRIAAGTGTSNADARRQIGFVTELN</sequence>
<dbReference type="SUPFAM" id="SSF140860">
    <property type="entry name" value="Pseudo ankyrin repeat-like"/>
    <property type="match status" value="1"/>
</dbReference>